<proteinExistence type="predicted"/>
<dbReference type="Proteomes" id="UP000295172">
    <property type="component" value="Unassembled WGS sequence"/>
</dbReference>
<gene>
    <name evidence="1" type="ORF">E1218_19490</name>
</gene>
<name>A0A4V2YF94_9ACTN</name>
<accession>A0A4V2YF94</accession>
<sequence>MPWADEADPANHFAIRTVQDAHRRGYGTALSLKFPFADRALPAAGSPELAAELARLDKVLPLLVGTVDILAIGNEPFIESRPAERDERLNVFYEAVADHVIAYRREHCGERCPTRLYMGALNRLDLPDRLTPAAERWMTFVRETPELEGVDIHPHVPSVQAVQPFLDYVLPRLRPDQKFLVTEFSLVWLWKAHLGDTIPVDFAQRYGYAPDTKVWEVIRAATENPFSQRKWNDFLAASPWYEANKDFLREQVQRFRDTGRLAFASYGFRQDALMVRDFQVTSSPWLLNSVFAPYTVQPDADGLTGQGYSWLDDFRALQRGHGHGHGDRPAAAVAR</sequence>
<evidence type="ECO:0000313" key="2">
    <source>
        <dbReference type="Proteomes" id="UP000295172"/>
    </source>
</evidence>
<dbReference type="EMBL" id="SMKR01000083">
    <property type="protein sequence ID" value="TDD22317.1"/>
    <property type="molecule type" value="Genomic_DNA"/>
</dbReference>
<protein>
    <submittedName>
        <fullName evidence="1">Uncharacterized protein</fullName>
    </submittedName>
</protein>
<keyword evidence="2" id="KW-1185">Reference proteome</keyword>
<dbReference type="AlphaFoldDB" id="A0A4V2YF94"/>
<evidence type="ECO:0000313" key="1">
    <source>
        <dbReference type="EMBL" id="TDD22317.1"/>
    </source>
</evidence>
<dbReference type="OrthoDB" id="629332at2"/>
<comment type="caution">
    <text evidence="1">The sequence shown here is derived from an EMBL/GenBank/DDBJ whole genome shotgun (WGS) entry which is preliminary data.</text>
</comment>
<organism evidence="1 2">
    <name type="scientific">Kribbella turkmenica</name>
    <dbReference type="NCBI Taxonomy" id="2530375"/>
    <lineage>
        <taxon>Bacteria</taxon>
        <taxon>Bacillati</taxon>
        <taxon>Actinomycetota</taxon>
        <taxon>Actinomycetes</taxon>
        <taxon>Propionibacteriales</taxon>
        <taxon>Kribbellaceae</taxon>
        <taxon>Kribbella</taxon>
    </lineage>
</organism>
<reference evidence="1 2" key="1">
    <citation type="submission" date="2019-02" db="EMBL/GenBank/DDBJ databases">
        <title>Draft genome sequences of novel Actinobacteria.</title>
        <authorList>
            <person name="Sahin N."/>
            <person name="Ay H."/>
            <person name="Saygin H."/>
        </authorList>
    </citation>
    <scope>NUCLEOTIDE SEQUENCE [LARGE SCALE GENOMIC DNA]</scope>
    <source>
        <strain evidence="1 2">16K104</strain>
    </source>
</reference>